<feature type="domain" description="GntR C-terminal" evidence="5">
    <location>
        <begin position="84"/>
        <end position="208"/>
    </location>
</feature>
<dbReference type="Proteomes" id="UP001142291">
    <property type="component" value="Unassembled WGS sequence"/>
</dbReference>
<dbReference type="InterPro" id="IPR036390">
    <property type="entry name" value="WH_DNA-bd_sf"/>
</dbReference>
<accession>A0A9W6M5X6</accession>
<dbReference type="Gene3D" id="1.20.120.530">
    <property type="entry name" value="GntR ligand-binding domain-like"/>
    <property type="match status" value="1"/>
</dbReference>
<keyword evidence="1" id="KW-0805">Transcription regulation</keyword>
<dbReference type="RefSeq" id="WP_204964494.1">
    <property type="nucleotide sequence ID" value="NZ_BAAAUR010000004.1"/>
</dbReference>
<comment type="caution">
    <text evidence="6">The sequence shown here is derived from an EMBL/GenBank/DDBJ whole genome shotgun (WGS) entry which is preliminary data.</text>
</comment>
<name>A0A9W6M5X6_9MICO</name>
<reference evidence="6" key="2">
    <citation type="submission" date="2023-01" db="EMBL/GenBank/DDBJ databases">
        <authorList>
            <person name="Sun Q."/>
            <person name="Evtushenko L."/>
        </authorList>
    </citation>
    <scope>NUCLEOTIDE SEQUENCE</scope>
    <source>
        <strain evidence="6">VKM Ac-1940</strain>
    </source>
</reference>
<evidence type="ECO:0000256" key="2">
    <source>
        <dbReference type="ARBA" id="ARBA00023125"/>
    </source>
</evidence>
<dbReference type="GO" id="GO:0003677">
    <property type="term" value="F:DNA binding"/>
    <property type="evidence" value="ECO:0007669"/>
    <property type="project" value="UniProtKB-KW"/>
</dbReference>
<dbReference type="SUPFAM" id="SSF46785">
    <property type="entry name" value="Winged helix' DNA-binding domain"/>
    <property type="match status" value="1"/>
</dbReference>
<dbReference type="GO" id="GO:0003700">
    <property type="term" value="F:DNA-binding transcription factor activity"/>
    <property type="evidence" value="ECO:0007669"/>
    <property type="project" value="InterPro"/>
</dbReference>
<dbReference type="Gene3D" id="1.10.10.10">
    <property type="entry name" value="Winged helix-like DNA-binding domain superfamily/Winged helix DNA-binding domain"/>
    <property type="match status" value="1"/>
</dbReference>
<dbReference type="InterPro" id="IPR036388">
    <property type="entry name" value="WH-like_DNA-bd_sf"/>
</dbReference>
<organism evidence="6 7">
    <name type="scientific">Microbacterium dextranolyticum</name>
    <dbReference type="NCBI Taxonomy" id="36806"/>
    <lineage>
        <taxon>Bacteria</taxon>
        <taxon>Bacillati</taxon>
        <taxon>Actinomycetota</taxon>
        <taxon>Actinomycetes</taxon>
        <taxon>Micrococcales</taxon>
        <taxon>Microbacteriaceae</taxon>
        <taxon>Microbacterium</taxon>
    </lineage>
</organism>
<dbReference type="PANTHER" id="PTHR43537">
    <property type="entry name" value="TRANSCRIPTIONAL REGULATOR, GNTR FAMILY"/>
    <property type="match status" value="1"/>
</dbReference>
<evidence type="ECO:0000256" key="3">
    <source>
        <dbReference type="ARBA" id="ARBA00023163"/>
    </source>
</evidence>
<dbReference type="SMART" id="SM00345">
    <property type="entry name" value="HTH_GNTR"/>
    <property type="match status" value="1"/>
</dbReference>
<protein>
    <submittedName>
        <fullName evidence="6">GntR family transcriptional regulator</fullName>
    </submittedName>
</protein>
<keyword evidence="7" id="KW-1185">Reference proteome</keyword>
<dbReference type="EMBL" id="BSER01000007">
    <property type="protein sequence ID" value="GLJ95040.1"/>
    <property type="molecule type" value="Genomic_DNA"/>
</dbReference>
<evidence type="ECO:0000256" key="1">
    <source>
        <dbReference type="ARBA" id="ARBA00023015"/>
    </source>
</evidence>
<dbReference type="SMART" id="SM00895">
    <property type="entry name" value="FCD"/>
    <property type="match status" value="1"/>
</dbReference>
<reference evidence="6" key="1">
    <citation type="journal article" date="2014" name="Int. J. Syst. Evol. Microbiol.">
        <title>Complete genome sequence of Corynebacterium casei LMG S-19264T (=DSM 44701T), isolated from a smear-ripened cheese.</title>
        <authorList>
            <consortium name="US DOE Joint Genome Institute (JGI-PGF)"/>
            <person name="Walter F."/>
            <person name="Albersmeier A."/>
            <person name="Kalinowski J."/>
            <person name="Ruckert C."/>
        </authorList>
    </citation>
    <scope>NUCLEOTIDE SEQUENCE</scope>
    <source>
        <strain evidence="6">VKM Ac-1940</strain>
    </source>
</reference>
<evidence type="ECO:0000313" key="6">
    <source>
        <dbReference type="EMBL" id="GLJ95040.1"/>
    </source>
</evidence>
<dbReference type="AlphaFoldDB" id="A0A9W6M5X6"/>
<proteinExistence type="predicted"/>
<dbReference type="InterPro" id="IPR000524">
    <property type="entry name" value="Tscrpt_reg_HTH_GntR"/>
</dbReference>
<keyword evidence="2" id="KW-0238">DNA-binding</keyword>
<dbReference type="PANTHER" id="PTHR43537:SF5">
    <property type="entry name" value="UXU OPERON TRANSCRIPTIONAL REGULATOR"/>
    <property type="match status" value="1"/>
</dbReference>
<gene>
    <name evidence="6" type="ORF">GCM10017591_11020</name>
</gene>
<dbReference type="InterPro" id="IPR011711">
    <property type="entry name" value="GntR_C"/>
</dbReference>
<feature type="domain" description="HTH gntR-type" evidence="4">
    <location>
        <begin position="16"/>
        <end position="74"/>
    </location>
</feature>
<evidence type="ECO:0000259" key="4">
    <source>
        <dbReference type="SMART" id="SM00345"/>
    </source>
</evidence>
<dbReference type="Pfam" id="PF00392">
    <property type="entry name" value="GntR"/>
    <property type="match status" value="1"/>
</dbReference>
<dbReference type="InterPro" id="IPR008920">
    <property type="entry name" value="TF_FadR/GntR_C"/>
</dbReference>
<evidence type="ECO:0000313" key="7">
    <source>
        <dbReference type="Proteomes" id="UP001142291"/>
    </source>
</evidence>
<evidence type="ECO:0000259" key="5">
    <source>
        <dbReference type="SMART" id="SM00895"/>
    </source>
</evidence>
<dbReference type="SUPFAM" id="SSF48008">
    <property type="entry name" value="GntR ligand-binding domain-like"/>
    <property type="match status" value="1"/>
</dbReference>
<sequence length="223" mass="24000">MVDDEEAADDSLAATAYRHIRRAIILDRYSDGAVITEGRLADELQMSRIPVRAAILQLGVDGFLATAPRRSARIVGWDRRSIDELFDVRLSLETLAARLAAQAAGHGASAEGLGRALASAHHAVDSGDRLAIAEAHAAFHTRIVDMADSALLTSLTRVVSGRLVWLFYLTGAGRDAHEQSHEHDELLAAIADGNARLAESLAFSHIEKGRAPSLRLILADRGE</sequence>
<keyword evidence="3" id="KW-0804">Transcription</keyword>
<dbReference type="Pfam" id="PF07729">
    <property type="entry name" value="FCD"/>
    <property type="match status" value="1"/>
</dbReference>